<organism evidence="2 3">
    <name type="scientific">Rubroshorea leprosula</name>
    <dbReference type="NCBI Taxonomy" id="152421"/>
    <lineage>
        <taxon>Eukaryota</taxon>
        <taxon>Viridiplantae</taxon>
        <taxon>Streptophyta</taxon>
        <taxon>Embryophyta</taxon>
        <taxon>Tracheophyta</taxon>
        <taxon>Spermatophyta</taxon>
        <taxon>Magnoliopsida</taxon>
        <taxon>eudicotyledons</taxon>
        <taxon>Gunneridae</taxon>
        <taxon>Pentapetalae</taxon>
        <taxon>rosids</taxon>
        <taxon>malvids</taxon>
        <taxon>Malvales</taxon>
        <taxon>Dipterocarpaceae</taxon>
        <taxon>Rubroshorea</taxon>
    </lineage>
</organism>
<evidence type="ECO:0000313" key="2">
    <source>
        <dbReference type="EMBL" id="GKV40834.1"/>
    </source>
</evidence>
<name>A0AAV5LTQ5_9ROSI</name>
<keyword evidence="3" id="KW-1185">Reference proteome</keyword>
<reference evidence="2 3" key="1">
    <citation type="journal article" date="2021" name="Commun. Biol.">
        <title>The genome of Shorea leprosula (Dipterocarpaceae) highlights the ecological relevance of drought in aseasonal tropical rainforests.</title>
        <authorList>
            <person name="Ng K.K.S."/>
            <person name="Kobayashi M.J."/>
            <person name="Fawcett J.A."/>
            <person name="Hatakeyama M."/>
            <person name="Paape T."/>
            <person name="Ng C.H."/>
            <person name="Ang C.C."/>
            <person name="Tnah L.H."/>
            <person name="Lee C.T."/>
            <person name="Nishiyama T."/>
            <person name="Sese J."/>
            <person name="O'Brien M.J."/>
            <person name="Copetti D."/>
            <person name="Mohd Noor M.I."/>
            <person name="Ong R.C."/>
            <person name="Putra M."/>
            <person name="Sireger I.Z."/>
            <person name="Indrioko S."/>
            <person name="Kosugi Y."/>
            <person name="Izuno A."/>
            <person name="Isagi Y."/>
            <person name="Lee S.L."/>
            <person name="Shimizu K.K."/>
        </authorList>
    </citation>
    <scope>NUCLEOTIDE SEQUENCE [LARGE SCALE GENOMIC DNA]</scope>
    <source>
        <strain evidence="2">214</strain>
    </source>
</reference>
<dbReference type="GO" id="GO:0003676">
    <property type="term" value="F:nucleic acid binding"/>
    <property type="evidence" value="ECO:0007669"/>
    <property type="project" value="InterPro"/>
</dbReference>
<gene>
    <name evidence="2" type="ORF">SLEP1_g48435</name>
</gene>
<comment type="caution">
    <text evidence="2">The sequence shown here is derived from an EMBL/GenBank/DDBJ whole genome shotgun (WGS) entry which is preliminary data.</text>
</comment>
<dbReference type="EMBL" id="BPVZ01000144">
    <property type="protein sequence ID" value="GKV40834.1"/>
    <property type="molecule type" value="Genomic_DNA"/>
</dbReference>
<evidence type="ECO:0000313" key="3">
    <source>
        <dbReference type="Proteomes" id="UP001054252"/>
    </source>
</evidence>
<accession>A0AAV5LTQ5</accession>
<protein>
    <recommendedName>
        <fullName evidence="1">Integrase catalytic domain-containing protein</fullName>
    </recommendedName>
</protein>
<dbReference type="GO" id="GO:0015074">
    <property type="term" value="P:DNA integration"/>
    <property type="evidence" value="ECO:0007669"/>
    <property type="project" value="InterPro"/>
</dbReference>
<dbReference type="InterPro" id="IPR001584">
    <property type="entry name" value="Integrase_cat-core"/>
</dbReference>
<dbReference type="PROSITE" id="PS50994">
    <property type="entry name" value="INTEGRASE"/>
    <property type="match status" value="1"/>
</dbReference>
<dbReference type="Proteomes" id="UP001054252">
    <property type="component" value="Unassembled WGS sequence"/>
</dbReference>
<dbReference type="InterPro" id="IPR052160">
    <property type="entry name" value="Gypsy_RT_Integrase-like"/>
</dbReference>
<dbReference type="SUPFAM" id="SSF53098">
    <property type="entry name" value="Ribonuclease H-like"/>
    <property type="match status" value="1"/>
</dbReference>
<dbReference type="Gene3D" id="3.30.420.10">
    <property type="entry name" value="Ribonuclease H-like superfamily/Ribonuclease H"/>
    <property type="match status" value="1"/>
</dbReference>
<feature type="domain" description="Integrase catalytic" evidence="1">
    <location>
        <begin position="6"/>
        <end position="179"/>
    </location>
</feature>
<dbReference type="InterPro" id="IPR036397">
    <property type="entry name" value="RNaseH_sf"/>
</dbReference>
<proteinExistence type="predicted"/>
<dbReference type="AlphaFoldDB" id="A0AAV5LTQ5"/>
<evidence type="ECO:0000259" key="1">
    <source>
        <dbReference type="PROSITE" id="PS50994"/>
    </source>
</evidence>
<sequence length="198" mass="22591">MLSSLSSLWPFTQWGIDLLGPFVKGKEGYTYLVVAVDYFTKWIEAKPLSTTTKKKIEEFLFNSILCSTKCSGRAALCPARPLAKLHFALLMELRPILVQIGLSSNGSARHNDSNNEQLLRENLNLVEEVREMSRMKNVAYQSRVARFYNKRVRARQFQVGNLVLRKAGLTNAYLHMGKLAPNWEDSYMVVQVKRPGSY</sequence>
<dbReference type="PANTHER" id="PTHR47266">
    <property type="entry name" value="ENDONUCLEASE-RELATED"/>
    <property type="match status" value="1"/>
</dbReference>
<dbReference type="InterPro" id="IPR012337">
    <property type="entry name" value="RNaseH-like_sf"/>
</dbReference>